<evidence type="ECO:0000256" key="1">
    <source>
        <dbReference type="SAM" id="SignalP"/>
    </source>
</evidence>
<evidence type="ECO:0000313" key="3">
    <source>
        <dbReference type="EMBL" id="CAI4212185.1"/>
    </source>
</evidence>
<feature type="chain" id="PRO_5040501704" description="Peptide N-acetyl-beta-D-glucosaminyl asparaginase amidase A N-terminal domain-containing protein" evidence="1">
    <location>
        <begin position="22"/>
        <end position="589"/>
    </location>
</feature>
<dbReference type="AlphaFoldDB" id="A0A9P1M6K8"/>
<dbReference type="OrthoDB" id="1612078at2759"/>
<organism evidence="3 4">
    <name type="scientific">Parascedosporium putredinis</name>
    <dbReference type="NCBI Taxonomy" id="1442378"/>
    <lineage>
        <taxon>Eukaryota</taxon>
        <taxon>Fungi</taxon>
        <taxon>Dikarya</taxon>
        <taxon>Ascomycota</taxon>
        <taxon>Pezizomycotina</taxon>
        <taxon>Sordariomycetes</taxon>
        <taxon>Hypocreomycetidae</taxon>
        <taxon>Microascales</taxon>
        <taxon>Microascaceae</taxon>
        <taxon>Parascedosporium</taxon>
    </lineage>
</organism>
<name>A0A9P1M6K8_9PEZI</name>
<dbReference type="Proteomes" id="UP000838763">
    <property type="component" value="Unassembled WGS sequence"/>
</dbReference>
<dbReference type="InterPro" id="IPR056948">
    <property type="entry name" value="PNGaseA_N"/>
</dbReference>
<reference evidence="3" key="1">
    <citation type="submission" date="2022-11" db="EMBL/GenBank/DDBJ databases">
        <authorList>
            <person name="Scott C."/>
            <person name="Bruce N."/>
        </authorList>
    </citation>
    <scope>NUCLEOTIDE SEQUENCE</scope>
</reference>
<feature type="domain" description="Peptide N-acetyl-beta-D-glucosaminyl asparaginase amidase A N-terminal" evidence="2">
    <location>
        <begin position="77"/>
        <end position="260"/>
    </location>
</feature>
<accession>A0A9P1M6K8</accession>
<dbReference type="Pfam" id="PF25156">
    <property type="entry name" value="PNGase_A_C"/>
    <property type="match status" value="1"/>
</dbReference>
<protein>
    <recommendedName>
        <fullName evidence="2">Peptide N-acetyl-beta-D-glucosaminyl asparaginase amidase A N-terminal domain-containing protein</fullName>
    </recommendedName>
</protein>
<gene>
    <name evidence="3" type="ORF">PPNO1_LOCUS1952</name>
</gene>
<dbReference type="EMBL" id="CALLCH030000004">
    <property type="protein sequence ID" value="CAI4212185.1"/>
    <property type="molecule type" value="Genomic_DNA"/>
</dbReference>
<sequence>MGFLRCGLVAAVATLVASALASPTGELASRQEGTGVGFTYSFPEYREVFQVAPPVLGPEGPLDSWGRDRVKVQEPIQKRQETGACKMLLMEHTFASSYEKPFIGNYTPPDCEFNRVLLNFTATVQPGVQYDRLAIMYLGDTEIWRTSTAEPLRERGGAIWTYWKDVTPFMYFWKQPQKIIFDLGNIVDEQYTSPFNTTLTATFFVADEDSVGTTVAAGAEKWGPADRIIPVSARKSATDQVSAWRFPEDEAKDTLTAFPATRAAPCLAKVDSFDPGTVSGLDAWREVQVFIDDHLVGVSWPYPVLFTGAMSPMMHRPIVGLNTFDLKEQEIDITPWLPLLCDGEDHTVSLRVVCLDDTAAGGPAIVPTPSNWVLTGKVFVWLDEDEAKVQFDPSGGDIQSNPFVSETSMIYSLLAHRGFVVEGKIVTQAGEKEVSWAQSLNFTTNLEFSTSLNPRGGQLEQTTVMAIEGAESASGMAEYRSEYSYPFKGMAALRTWQGRDAERPWQGVYVVLPNYLFVQVVDQKIEGSPVFPSGVEAYNGTYGASHLFTTRESFHNEMLTERGSISHILYGSNVGLLWGKFRAGRAFVQ</sequence>
<keyword evidence="1" id="KW-0732">Signal</keyword>
<evidence type="ECO:0000259" key="2">
    <source>
        <dbReference type="Pfam" id="PF12222"/>
    </source>
</evidence>
<dbReference type="InterPro" id="IPR021102">
    <property type="entry name" value="PNGase_A"/>
</dbReference>
<proteinExistence type="predicted"/>
<evidence type="ECO:0000313" key="4">
    <source>
        <dbReference type="Proteomes" id="UP000838763"/>
    </source>
</evidence>
<feature type="domain" description="Peptide N-acetyl-beta-D-glucosaminyl asparaginase amidase A N-terminal" evidence="2">
    <location>
        <begin position="271"/>
        <end position="389"/>
    </location>
</feature>
<keyword evidence="4" id="KW-1185">Reference proteome</keyword>
<feature type="signal peptide" evidence="1">
    <location>
        <begin position="1"/>
        <end position="21"/>
    </location>
</feature>
<dbReference type="PANTHER" id="PTHR31104">
    <property type="entry name" value="PEPTIDE-N4-(N-ACETYL-BETA-GLUCOSAMINYL)ASPARAGINE AMIDASE A PROTEIN"/>
    <property type="match status" value="1"/>
</dbReference>
<comment type="caution">
    <text evidence="3">The sequence shown here is derived from an EMBL/GenBank/DDBJ whole genome shotgun (WGS) entry which is preliminary data.</text>
</comment>
<dbReference type="Pfam" id="PF12222">
    <property type="entry name" value="PNGaseA"/>
    <property type="match status" value="2"/>
</dbReference>